<dbReference type="WBParaSite" id="ES5_v2.g16709.t1">
    <property type="protein sequence ID" value="ES5_v2.g16709.t1"/>
    <property type="gene ID" value="ES5_v2.g16709"/>
</dbReference>
<sequence>MNKHYFLYVLQQYRYGKHLDKVLTSSVDNRTKRETIMNNGGIVNMDLGRLGWHRAAHYAGDDLVVIANMFGSRILFDFYHDVSWVELLQGRIQAKLAAIHLPHFIDTLELKEFDMGNVVPEITKIYKPVVDDWGLWLDFDLHYEGSLKLVLECYVDLTKLATKPDPTGTNPATGHENGPHENEKFRDDANGYKNEDLPCSPEMSPDEDFDAKIIDLENRPKKKKNTAEKVMNVIDKVAHSDIFKKVASLKPIKKTIEKISSTPLAITVEVTGMEGTMAVNIPPPPSDRLWYAFREPPMITLKSVPSVGDRTLDFEKVSSWIETNIRELLYKLLVMPNMDDISIPVLEGNELITGTLNL</sequence>
<evidence type="ECO:0000313" key="2">
    <source>
        <dbReference type="WBParaSite" id="ES5_v2.g16709.t1"/>
    </source>
</evidence>
<proteinExistence type="predicted"/>
<evidence type="ECO:0000313" key="1">
    <source>
        <dbReference type="Proteomes" id="UP000887579"/>
    </source>
</evidence>
<protein>
    <submittedName>
        <fullName evidence="2">SMP-LTD domain-containing protein</fullName>
    </submittedName>
</protein>
<name>A0AC34FID5_9BILA</name>
<organism evidence="1 2">
    <name type="scientific">Panagrolaimus sp. ES5</name>
    <dbReference type="NCBI Taxonomy" id="591445"/>
    <lineage>
        <taxon>Eukaryota</taxon>
        <taxon>Metazoa</taxon>
        <taxon>Ecdysozoa</taxon>
        <taxon>Nematoda</taxon>
        <taxon>Chromadorea</taxon>
        <taxon>Rhabditida</taxon>
        <taxon>Tylenchina</taxon>
        <taxon>Panagrolaimomorpha</taxon>
        <taxon>Panagrolaimoidea</taxon>
        <taxon>Panagrolaimidae</taxon>
        <taxon>Panagrolaimus</taxon>
    </lineage>
</organism>
<dbReference type="Proteomes" id="UP000887579">
    <property type="component" value="Unplaced"/>
</dbReference>
<reference evidence="2" key="1">
    <citation type="submission" date="2022-11" db="UniProtKB">
        <authorList>
            <consortium name="WormBaseParasite"/>
        </authorList>
    </citation>
    <scope>IDENTIFICATION</scope>
</reference>
<accession>A0AC34FID5</accession>